<reference evidence="4 5" key="1">
    <citation type="submission" date="2020-02" db="EMBL/GenBank/DDBJ databases">
        <title>Characterization of phylogenetic diversity of novel bifidobacterial species isolated in Czech ZOOs.</title>
        <authorList>
            <person name="Lugli G.A."/>
            <person name="Vera N.B."/>
            <person name="Ventura M."/>
        </authorList>
    </citation>
    <scope>NUCLEOTIDE SEQUENCE [LARGE SCALE GENOMIC DNA]</scope>
    <source>
        <strain evidence="4 5">DSM 109957</strain>
    </source>
</reference>
<evidence type="ECO:0000313" key="5">
    <source>
        <dbReference type="Proteomes" id="UP000532194"/>
    </source>
</evidence>
<keyword evidence="5" id="KW-1185">Reference proteome</keyword>
<keyword evidence="2" id="KW-0812">Transmembrane</keyword>
<accession>A0A7Y0ERU0</accession>
<protein>
    <submittedName>
        <fullName evidence="4">Deoxyribonuclease</fullName>
    </submittedName>
</protein>
<name>A0A7Y0ERU0_9BIFI</name>
<feature type="compositionally biased region" description="Low complexity" evidence="1">
    <location>
        <begin position="1"/>
        <end position="17"/>
    </location>
</feature>
<comment type="caution">
    <text evidence="4">The sequence shown here is derived from an EMBL/GenBank/DDBJ whole genome shotgun (WGS) entry which is preliminary data.</text>
</comment>
<organism evidence="4 5">
    <name type="scientific">Bifidobacterium oedipodis</name>
    <dbReference type="NCBI Taxonomy" id="2675322"/>
    <lineage>
        <taxon>Bacteria</taxon>
        <taxon>Bacillati</taxon>
        <taxon>Actinomycetota</taxon>
        <taxon>Actinomycetes</taxon>
        <taxon>Bifidobacteriales</taxon>
        <taxon>Bifidobacteriaceae</taxon>
        <taxon>Bifidobacterium</taxon>
    </lineage>
</organism>
<dbReference type="PANTHER" id="PTHR24094:SF15">
    <property type="entry name" value="AMP-DEPENDENT SYNTHETASE_LIGASE DOMAIN-CONTAINING PROTEIN-RELATED"/>
    <property type="match status" value="1"/>
</dbReference>
<keyword evidence="2" id="KW-1133">Transmembrane helix</keyword>
<proteinExistence type="predicted"/>
<dbReference type="Pfam" id="PF07510">
    <property type="entry name" value="GmrSD_C"/>
    <property type="match status" value="1"/>
</dbReference>
<dbReference type="Proteomes" id="UP000532194">
    <property type="component" value="Unassembled WGS sequence"/>
</dbReference>
<evidence type="ECO:0000256" key="1">
    <source>
        <dbReference type="SAM" id="MobiDB-lite"/>
    </source>
</evidence>
<evidence type="ECO:0000256" key="2">
    <source>
        <dbReference type="SAM" id="Phobius"/>
    </source>
</evidence>
<keyword evidence="2" id="KW-0472">Membrane</keyword>
<dbReference type="PANTHER" id="PTHR24094">
    <property type="entry name" value="SECRETED PROTEIN"/>
    <property type="match status" value="1"/>
</dbReference>
<dbReference type="AlphaFoldDB" id="A0A7Y0ERU0"/>
<feature type="domain" description="GmrSD restriction endonucleases C-terminal" evidence="3">
    <location>
        <begin position="113"/>
        <end position="251"/>
    </location>
</feature>
<feature type="region of interest" description="Disordered" evidence="1">
    <location>
        <begin position="1"/>
        <end position="21"/>
    </location>
</feature>
<evidence type="ECO:0000259" key="3">
    <source>
        <dbReference type="Pfam" id="PF07510"/>
    </source>
</evidence>
<dbReference type="InterPro" id="IPR011089">
    <property type="entry name" value="GmrSD_C"/>
</dbReference>
<dbReference type="EMBL" id="JAAIII010000012">
    <property type="protein sequence ID" value="NMM95247.1"/>
    <property type="molecule type" value="Genomic_DNA"/>
</dbReference>
<feature type="transmembrane region" description="Helical" evidence="2">
    <location>
        <begin position="39"/>
        <end position="57"/>
    </location>
</feature>
<sequence length="264" mass="28141">MHLTAPPAPATTLSPSPMRKSAARFRRRAVNPSGPLERILILLVLAAIIGVSAGLLLPQASTTVGKVVGNYTATGSAADTLAGLAVNDNPDASGYDRDSFAFREYDADGNGCDTREDILARDLTEVQLKAGDACTVVSGELADPYTGQTIHFVRGRSTSAAVQIDHVVALENAWQSGARDWDSQTRREFANDPYNLLAVDGPSNSEKGSSSAAYWLPTNSAYRCDYVARQIGVKDKYQLTVTSAERDAMLAVLHTCPGQAVPQQ</sequence>
<evidence type="ECO:0000313" key="4">
    <source>
        <dbReference type="EMBL" id="NMM95247.1"/>
    </source>
</evidence>
<gene>
    <name evidence="4" type="ORF">G1C95_2435</name>
</gene>